<evidence type="ECO:0000313" key="15">
    <source>
        <dbReference type="Proteomes" id="UP001567538"/>
    </source>
</evidence>
<dbReference type="AlphaFoldDB" id="A0ABD1I3W5"/>
<keyword evidence="10" id="KW-0067">ATP-binding</keyword>
<dbReference type="InterPro" id="IPR058922">
    <property type="entry name" value="WHD_DRP"/>
</dbReference>
<dbReference type="EMBL" id="JBEAFC010000003">
    <property type="protein sequence ID" value="KAL1563087.1"/>
    <property type="molecule type" value="Genomic_DNA"/>
</dbReference>
<keyword evidence="8" id="KW-0547">Nucleotide-binding</keyword>
<dbReference type="Gene3D" id="3.80.10.10">
    <property type="entry name" value="Ribonuclease Inhibitor"/>
    <property type="match status" value="1"/>
</dbReference>
<gene>
    <name evidence="14" type="ORF">AAHA92_05591</name>
</gene>
<dbReference type="InterPro" id="IPR036388">
    <property type="entry name" value="WH-like_DNA-bd_sf"/>
</dbReference>
<dbReference type="InterPro" id="IPR055414">
    <property type="entry name" value="LRR_R13L4/SHOC2-like"/>
</dbReference>
<reference evidence="14 15" key="1">
    <citation type="submission" date="2024-06" db="EMBL/GenBank/DDBJ databases">
        <title>A chromosome level genome sequence of Diviner's sage (Salvia divinorum).</title>
        <authorList>
            <person name="Ford S.A."/>
            <person name="Ro D.-K."/>
            <person name="Ness R.W."/>
            <person name="Phillips M.A."/>
        </authorList>
    </citation>
    <scope>NUCLEOTIDE SEQUENCE [LARGE SCALE GENOMIC DNA]</scope>
    <source>
        <strain evidence="14">SAF-2024a</strain>
        <tissue evidence="14">Leaf</tissue>
    </source>
</reference>
<feature type="domain" description="NB-ARC" evidence="11">
    <location>
        <begin position="185"/>
        <end position="342"/>
    </location>
</feature>
<evidence type="ECO:0000259" key="11">
    <source>
        <dbReference type="Pfam" id="PF00931"/>
    </source>
</evidence>
<evidence type="ECO:0000313" key="14">
    <source>
        <dbReference type="EMBL" id="KAL1563087.1"/>
    </source>
</evidence>
<dbReference type="Pfam" id="PF23559">
    <property type="entry name" value="WHD_DRP"/>
    <property type="match status" value="1"/>
</dbReference>
<dbReference type="Gene3D" id="1.10.8.430">
    <property type="entry name" value="Helical domain of apoptotic protease-activating factors"/>
    <property type="match status" value="1"/>
</dbReference>
<dbReference type="GO" id="GO:0005737">
    <property type="term" value="C:cytoplasm"/>
    <property type="evidence" value="ECO:0007669"/>
    <property type="project" value="UniProtKB-SubCell"/>
</dbReference>
<dbReference type="InterPro" id="IPR032675">
    <property type="entry name" value="LRR_dom_sf"/>
</dbReference>
<sequence>MAYAAVISLMNTIEGLHNSSRITFDVTPCPEIIEPAYEELKSLQEVLKRLDGSSKSGSRKKVNALDAQIRDFISQFEDKLESHISNQFLSQSIESINGDESHPLLVSIDLQDLRQDFCSFVEMAKRMEECVDRLINMTEEEEDDDDDDDDEVVFSRIDFSGNMPHSKMVGFSDLFDLIKDGITGDERFRALSIVGMAGIGKTTLVNEIFQDKLVVTQYDCRAWVKVGRKFLLHEIARDILAQVEHPVTDKEIAEKGVAFYLKDTLKKKRCLIVLDDVWDRSVWDYLRSSFPQDPNSQALLTTRLQEVAKGALNSSIDGIKEMRFLDKEESWDLLHDKVFGEDSCPLKLEKVGKKIAENCEGLPLLIVRVAGLLSKAEKTPEYWNEVAEKQNSVFVDAYNQMIEVLYPSYEYLPQHLKACFLYMGVFPQKYEIPRSKLINMWIAEGTFLEPSMLEKSEYHAINYLNELTSNSLVSFQRATCWWLVGQELMKTLSIHSALGYMATKIARMTNFFHVLRSRFDGLEEDIKLQHRLCIHNNILLGIKEFYKSEENDCASIVRSLLCFGPYYKYPVPVSVNLRLLRVLDALNIRFYEFPLMVLKLVQLRYLALTYNGNLPTSISKVRSLQFLIIHRHVSIQSCLDLSCTYVPLEIWDMQELKHIEVMGSNLPDSNCSHSLKKLSRLLGVSAYSCTTGVLERISNLKKLGIQIELLPDEDSSLFGRLNCIGTLNKLDSLKCVVVNPEMSCGVIPPPAPCSMFPPNLRKLTLSGLGYPWEYMSIIAKLENLTVLKLQCYAFQGPRWEIKENEPFAFGFLQIEDTDLAEWKVAPGGMPWIRKLSIKHCYNLEELNWEPDNYMISKIEVVDCNPSLVARVNQIEAAQLARQYPNLGISLHSSWDDGKLKSTTTPVERVRTFWDKVPLNSGNMI</sequence>
<feature type="domain" description="Disease resistance R13L4/SHOC-2-like LRR" evidence="13">
    <location>
        <begin position="557"/>
        <end position="794"/>
    </location>
</feature>
<accession>A0ABD1I3W5</accession>
<keyword evidence="5" id="KW-0433">Leucine-rich repeat</keyword>
<evidence type="ECO:0000259" key="13">
    <source>
        <dbReference type="Pfam" id="PF23598"/>
    </source>
</evidence>
<dbReference type="Gene3D" id="3.40.50.300">
    <property type="entry name" value="P-loop containing nucleotide triphosphate hydrolases"/>
    <property type="match status" value="1"/>
</dbReference>
<evidence type="ECO:0000256" key="2">
    <source>
        <dbReference type="ARBA" id="ARBA00004496"/>
    </source>
</evidence>
<comment type="similarity">
    <text evidence="3">Belongs to the disease resistance NB-LRR family.</text>
</comment>
<dbReference type="Gene3D" id="1.20.5.4130">
    <property type="match status" value="1"/>
</dbReference>
<keyword evidence="15" id="KW-1185">Reference proteome</keyword>
<evidence type="ECO:0000256" key="7">
    <source>
        <dbReference type="ARBA" id="ARBA00022737"/>
    </source>
</evidence>
<dbReference type="GO" id="GO:0005524">
    <property type="term" value="F:ATP binding"/>
    <property type="evidence" value="ECO:0007669"/>
    <property type="project" value="UniProtKB-KW"/>
</dbReference>
<dbReference type="PANTHER" id="PTHR23155:SF1152">
    <property type="entry name" value="AAA+ ATPASE DOMAIN-CONTAINING PROTEIN"/>
    <property type="match status" value="1"/>
</dbReference>
<comment type="caution">
    <text evidence="14">The sequence shown here is derived from an EMBL/GenBank/DDBJ whole genome shotgun (WGS) entry which is preliminary data.</text>
</comment>
<keyword evidence="9" id="KW-0611">Plant defense</keyword>
<dbReference type="Gene3D" id="1.10.10.10">
    <property type="entry name" value="Winged helix-like DNA-binding domain superfamily/Winged helix DNA-binding domain"/>
    <property type="match status" value="1"/>
</dbReference>
<comment type="subcellular location">
    <subcellularLocation>
        <location evidence="2">Cytoplasm</location>
    </subcellularLocation>
</comment>
<evidence type="ECO:0000259" key="12">
    <source>
        <dbReference type="Pfam" id="PF23559"/>
    </source>
</evidence>
<keyword evidence="4" id="KW-0963">Cytoplasm</keyword>
<evidence type="ECO:0000256" key="5">
    <source>
        <dbReference type="ARBA" id="ARBA00022614"/>
    </source>
</evidence>
<evidence type="ECO:0000256" key="4">
    <source>
        <dbReference type="ARBA" id="ARBA00022490"/>
    </source>
</evidence>
<dbReference type="GO" id="GO:0009626">
    <property type="term" value="P:plant-type hypersensitive response"/>
    <property type="evidence" value="ECO:0007669"/>
    <property type="project" value="UniProtKB-KW"/>
</dbReference>
<evidence type="ECO:0000256" key="6">
    <source>
        <dbReference type="ARBA" id="ARBA00022667"/>
    </source>
</evidence>
<comment type="function">
    <text evidence="1">Confers resistance to late blight (Phytophthora infestans) races carrying the avirulence gene Avr1. Resistance proteins guard the plant against pathogens that contain an appropriate avirulence protein via an indirect interaction with this avirulence protein. That triggers a defense system including the hypersensitive response, which restricts the pathogen growth.</text>
</comment>
<proteinExistence type="inferred from homology"/>
<evidence type="ECO:0000256" key="8">
    <source>
        <dbReference type="ARBA" id="ARBA00022741"/>
    </source>
</evidence>
<dbReference type="SUPFAM" id="SSF52058">
    <property type="entry name" value="L domain-like"/>
    <property type="match status" value="1"/>
</dbReference>
<evidence type="ECO:0000256" key="3">
    <source>
        <dbReference type="ARBA" id="ARBA00008894"/>
    </source>
</evidence>
<dbReference type="PANTHER" id="PTHR23155">
    <property type="entry name" value="DISEASE RESISTANCE PROTEIN RP"/>
    <property type="match status" value="1"/>
</dbReference>
<dbReference type="SUPFAM" id="SSF52540">
    <property type="entry name" value="P-loop containing nucleoside triphosphate hydrolases"/>
    <property type="match status" value="1"/>
</dbReference>
<dbReference type="InterPro" id="IPR042197">
    <property type="entry name" value="Apaf_helical"/>
</dbReference>
<dbReference type="Proteomes" id="UP001567538">
    <property type="component" value="Unassembled WGS sequence"/>
</dbReference>
<dbReference type="InterPro" id="IPR044974">
    <property type="entry name" value="Disease_R_plants"/>
</dbReference>
<dbReference type="FunFam" id="1.10.10.10:FF:000322">
    <property type="entry name" value="Probable disease resistance protein At1g63360"/>
    <property type="match status" value="1"/>
</dbReference>
<keyword evidence="7" id="KW-0677">Repeat</keyword>
<evidence type="ECO:0000256" key="9">
    <source>
        <dbReference type="ARBA" id="ARBA00022821"/>
    </source>
</evidence>
<protein>
    <submittedName>
        <fullName evidence="14">Late blight resistance protein R1A-10</fullName>
    </submittedName>
</protein>
<name>A0ABD1I3W5_SALDI</name>
<organism evidence="14 15">
    <name type="scientific">Salvia divinorum</name>
    <name type="common">Maria pastora</name>
    <name type="synonym">Diviner's sage</name>
    <dbReference type="NCBI Taxonomy" id="28513"/>
    <lineage>
        <taxon>Eukaryota</taxon>
        <taxon>Viridiplantae</taxon>
        <taxon>Streptophyta</taxon>
        <taxon>Embryophyta</taxon>
        <taxon>Tracheophyta</taxon>
        <taxon>Spermatophyta</taxon>
        <taxon>Magnoliopsida</taxon>
        <taxon>eudicotyledons</taxon>
        <taxon>Gunneridae</taxon>
        <taxon>Pentapetalae</taxon>
        <taxon>asterids</taxon>
        <taxon>lamiids</taxon>
        <taxon>Lamiales</taxon>
        <taxon>Lamiaceae</taxon>
        <taxon>Nepetoideae</taxon>
        <taxon>Mentheae</taxon>
        <taxon>Salviinae</taxon>
        <taxon>Salvia</taxon>
        <taxon>Salvia subgen. Calosphace</taxon>
    </lineage>
</organism>
<dbReference type="Pfam" id="PF23598">
    <property type="entry name" value="LRR_14"/>
    <property type="match status" value="1"/>
</dbReference>
<dbReference type="InterPro" id="IPR027417">
    <property type="entry name" value="P-loop_NTPase"/>
</dbReference>
<evidence type="ECO:0000256" key="10">
    <source>
        <dbReference type="ARBA" id="ARBA00022840"/>
    </source>
</evidence>
<evidence type="ECO:0000256" key="1">
    <source>
        <dbReference type="ARBA" id="ARBA00002074"/>
    </source>
</evidence>
<dbReference type="PRINTS" id="PR00364">
    <property type="entry name" value="DISEASERSIST"/>
</dbReference>
<feature type="domain" description="Disease resistance protein winged helix" evidence="12">
    <location>
        <begin position="425"/>
        <end position="474"/>
    </location>
</feature>
<keyword evidence="6" id="KW-0381">Hypersensitive response</keyword>
<dbReference type="InterPro" id="IPR002182">
    <property type="entry name" value="NB-ARC"/>
</dbReference>
<dbReference type="Pfam" id="PF00931">
    <property type="entry name" value="NB-ARC"/>
    <property type="match status" value="1"/>
</dbReference>